<dbReference type="RefSeq" id="WP_130159618.1">
    <property type="nucleotide sequence ID" value="NZ_SGIS01000035.1"/>
</dbReference>
<reference evidence="2 3" key="1">
    <citation type="submission" date="2019-02" db="EMBL/GenBank/DDBJ databases">
        <authorList>
            <person name="Li Y."/>
        </authorList>
    </citation>
    <scope>NUCLEOTIDE SEQUENCE [LARGE SCALE GENOMIC DNA]</scope>
    <source>
        <strain evidence="2 3">3-7</strain>
    </source>
</reference>
<name>A0A4Q6XUA6_9SPHN</name>
<evidence type="ECO:0000313" key="3">
    <source>
        <dbReference type="Proteomes" id="UP000292085"/>
    </source>
</evidence>
<sequence length="164" mass="16621">MSMGPAAAQGTGSGTTKVDQLNSDMTKFRDYETRIKAGDTTVDQTDFSNLAKEIFSLTQDVDGSATPEAQAIFAELTNTAQALSDLITKTFNADAAAAADGSSTVNTTNTDAAIATMQNALVSQLTVQTGYAAQAAASLATIAGGSSTNTLSAPKINSRNGGAV</sequence>
<keyword evidence="3" id="KW-1185">Reference proteome</keyword>
<protein>
    <submittedName>
        <fullName evidence="2">Uncharacterized protein</fullName>
    </submittedName>
</protein>
<gene>
    <name evidence="2" type="ORF">EWE75_18650</name>
</gene>
<dbReference type="EMBL" id="SGIS01000035">
    <property type="protein sequence ID" value="RZF61212.1"/>
    <property type="molecule type" value="Genomic_DNA"/>
</dbReference>
<comment type="caution">
    <text evidence="2">The sequence shown here is derived from an EMBL/GenBank/DDBJ whole genome shotgun (WGS) entry which is preliminary data.</text>
</comment>
<evidence type="ECO:0000313" key="2">
    <source>
        <dbReference type="EMBL" id="RZF61212.1"/>
    </source>
</evidence>
<dbReference type="Proteomes" id="UP000292085">
    <property type="component" value="Unassembled WGS sequence"/>
</dbReference>
<evidence type="ECO:0000256" key="1">
    <source>
        <dbReference type="SAM" id="MobiDB-lite"/>
    </source>
</evidence>
<proteinExistence type="predicted"/>
<accession>A0A4Q6XUA6</accession>
<organism evidence="2 3">
    <name type="scientific">Sphingomonas populi</name>
    <dbReference type="NCBI Taxonomy" id="2484750"/>
    <lineage>
        <taxon>Bacteria</taxon>
        <taxon>Pseudomonadati</taxon>
        <taxon>Pseudomonadota</taxon>
        <taxon>Alphaproteobacteria</taxon>
        <taxon>Sphingomonadales</taxon>
        <taxon>Sphingomonadaceae</taxon>
        <taxon>Sphingomonas</taxon>
    </lineage>
</organism>
<feature type="region of interest" description="Disordered" evidence="1">
    <location>
        <begin position="1"/>
        <end position="21"/>
    </location>
</feature>
<dbReference type="AlphaFoldDB" id="A0A4Q6XUA6"/>